<dbReference type="GO" id="GO:0035091">
    <property type="term" value="F:phosphatidylinositol binding"/>
    <property type="evidence" value="ECO:0007669"/>
    <property type="project" value="InterPro"/>
</dbReference>
<feature type="domain" description="PX" evidence="1">
    <location>
        <begin position="9"/>
        <end position="142"/>
    </location>
</feature>
<dbReference type="AlphaFoldDB" id="A0A8S1N843"/>
<accession>A0A8S1N843</accession>
<comment type="caution">
    <text evidence="2">The sequence shown here is derived from an EMBL/GenBank/DDBJ whole genome shotgun (WGS) entry which is preliminary data.</text>
</comment>
<dbReference type="PANTHER" id="PTHR10555">
    <property type="entry name" value="SORTING NEXIN"/>
    <property type="match status" value="1"/>
</dbReference>
<dbReference type="Proteomes" id="UP000692954">
    <property type="component" value="Unassembled WGS sequence"/>
</dbReference>
<evidence type="ECO:0000259" key="1">
    <source>
        <dbReference type="PROSITE" id="PS50195"/>
    </source>
</evidence>
<dbReference type="PROSITE" id="PS50195">
    <property type="entry name" value="PX"/>
    <property type="match status" value="1"/>
</dbReference>
<protein>
    <recommendedName>
        <fullName evidence="1">PX domain-containing protein</fullName>
    </recommendedName>
</protein>
<evidence type="ECO:0000313" key="3">
    <source>
        <dbReference type="Proteomes" id="UP000692954"/>
    </source>
</evidence>
<reference evidence="2" key="1">
    <citation type="submission" date="2021-01" db="EMBL/GenBank/DDBJ databases">
        <authorList>
            <consortium name="Genoscope - CEA"/>
            <person name="William W."/>
        </authorList>
    </citation>
    <scope>NUCLEOTIDE SEQUENCE</scope>
</reference>
<proteinExistence type="predicted"/>
<gene>
    <name evidence="2" type="ORF">PSON_ATCC_30995.1.T0440217</name>
</gene>
<dbReference type="SMART" id="SM00312">
    <property type="entry name" value="PX"/>
    <property type="match status" value="1"/>
</dbReference>
<evidence type="ECO:0000313" key="2">
    <source>
        <dbReference type="EMBL" id="CAD8083084.1"/>
    </source>
</evidence>
<dbReference type="InterPro" id="IPR001683">
    <property type="entry name" value="PX_dom"/>
</dbReference>
<dbReference type="Pfam" id="PF00787">
    <property type="entry name" value="PX"/>
    <property type="match status" value="1"/>
</dbReference>
<organism evidence="2 3">
    <name type="scientific">Paramecium sonneborni</name>
    <dbReference type="NCBI Taxonomy" id="65129"/>
    <lineage>
        <taxon>Eukaryota</taxon>
        <taxon>Sar</taxon>
        <taxon>Alveolata</taxon>
        <taxon>Ciliophora</taxon>
        <taxon>Intramacronucleata</taxon>
        <taxon>Oligohymenophorea</taxon>
        <taxon>Peniculida</taxon>
        <taxon>Parameciidae</taxon>
        <taxon>Paramecium</taxon>
    </lineage>
</organism>
<sequence>MTEFCDQIVTSQIIHDVIKRAPKVDSKTIYYKVYLKNTDIEPHLAWDTVKYTFEFVKIDLINGTEESHEFTRRFSHFEWLQNELEIKHIGRIIPSLPEKTKSYDKDKRKYEFVYYMQKLLNHKLLKNVDVLQKFFSKELRDFNDFQEYINKISQSKTIFNRIINTGAQFVTLFQKCVSLGNTQFIPRLPDQQDQYFEEVLKELQFNRQQTDIICSDMQKMVQKLFMQSKSLIISQDIFMIDCQQTDEFMKLKKISKLYETCCIQLKEKFIYQLETCIRDYDSAIKIINQHKELKDQINKDSQSINNITLGKTKLEELKYSINNNKQKVEQIQTNFIDDLPIFQQSQQIQLKEIQQNFHQELSEFYFSIKNLKQL</sequence>
<name>A0A8S1N843_9CILI</name>
<dbReference type="OrthoDB" id="10254720at2759"/>
<dbReference type="EMBL" id="CAJJDN010000044">
    <property type="protein sequence ID" value="CAD8083084.1"/>
    <property type="molecule type" value="Genomic_DNA"/>
</dbReference>
<dbReference type="GO" id="GO:0005768">
    <property type="term" value="C:endosome"/>
    <property type="evidence" value="ECO:0007669"/>
    <property type="project" value="TreeGrafter"/>
</dbReference>
<dbReference type="PANTHER" id="PTHR10555:SF170">
    <property type="entry name" value="FI18122P1"/>
    <property type="match status" value="1"/>
</dbReference>
<dbReference type="CDD" id="cd06093">
    <property type="entry name" value="PX_domain"/>
    <property type="match status" value="1"/>
</dbReference>
<keyword evidence="3" id="KW-1185">Reference proteome</keyword>